<keyword evidence="3" id="KW-1185">Reference proteome</keyword>
<dbReference type="EMBL" id="CP118605">
    <property type="protein sequence ID" value="WGL15159.1"/>
    <property type="molecule type" value="Genomic_DNA"/>
</dbReference>
<evidence type="ECO:0000259" key="1">
    <source>
        <dbReference type="PROSITE" id="PS51186"/>
    </source>
</evidence>
<keyword evidence="2" id="KW-0808">Transferase</keyword>
<dbReference type="Proteomes" id="UP001236500">
    <property type="component" value="Chromosome"/>
</dbReference>
<dbReference type="PROSITE" id="PS51186">
    <property type="entry name" value="GNAT"/>
    <property type="match status" value="1"/>
</dbReference>
<evidence type="ECO:0000313" key="2">
    <source>
        <dbReference type="EMBL" id="WGL15159.1"/>
    </source>
</evidence>
<dbReference type="RefSeq" id="WP_280317734.1">
    <property type="nucleotide sequence ID" value="NZ_CP118605.1"/>
</dbReference>
<dbReference type="InterPro" id="IPR016181">
    <property type="entry name" value="Acyl_CoA_acyltransferase"/>
</dbReference>
<dbReference type="Gene3D" id="3.40.630.30">
    <property type="match status" value="1"/>
</dbReference>
<organism evidence="2 3">
    <name type="scientific">Microbulbifer bruguierae</name>
    <dbReference type="NCBI Taxonomy" id="3029061"/>
    <lineage>
        <taxon>Bacteria</taxon>
        <taxon>Pseudomonadati</taxon>
        <taxon>Pseudomonadota</taxon>
        <taxon>Gammaproteobacteria</taxon>
        <taxon>Cellvibrionales</taxon>
        <taxon>Microbulbiferaceae</taxon>
        <taxon>Microbulbifer</taxon>
    </lineage>
</organism>
<dbReference type="EC" id="2.3.1.-" evidence="2"/>
<accession>A0ABY8N9P4</accession>
<evidence type="ECO:0000313" key="3">
    <source>
        <dbReference type="Proteomes" id="UP001236500"/>
    </source>
</evidence>
<dbReference type="GO" id="GO:0016746">
    <property type="term" value="F:acyltransferase activity"/>
    <property type="evidence" value="ECO:0007669"/>
    <property type="project" value="UniProtKB-KW"/>
</dbReference>
<dbReference type="SUPFAM" id="SSF55729">
    <property type="entry name" value="Acyl-CoA N-acyltransferases (Nat)"/>
    <property type="match status" value="1"/>
</dbReference>
<feature type="domain" description="N-acetyltransferase" evidence="1">
    <location>
        <begin position="6"/>
        <end position="160"/>
    </location>
</feature>
<dbReference type="Pfam" id="PF00583">
    <property type="entry name" value="Acetyltransf_1"/>
    <property type="match status" value="1"/>
</dbReference>
<dbReference type="CDD" id="cd04301">
    <property type="entry name" value="NAT_SF"/>
    <property type="match status" value="1"/>
</dbReference>
<reference evidence="2 3" key="1">
    <citation type="submission" date="2023-02" db="EMBL/GenBank/DDBJ databases">
        <title>Description and genomic characterization of Microbulbifer bruguierae sp. nov., isolated from the sediment of mangrove plant Bruguiera sexangula.</title>
        <authorList>
            <person name="Long M."/>
        </authorList>
    </citation>
    <scope>NUCLEOTIDE SEQUENCE [LARGE SCALE GENOMIC DNA]</scope>
    <source>
        <strain evidence="2 3">H12</strain>
    </source>
</reference>
<sequence>MENTKLQLLPCEQKHLPVLMTWVKTESQCQQWGGPFFRYPFDARSFAEDCSWRELPSFVVQDSGGELLAFGQYYARLDRCHLSRLIVAPAARGRGIGKGLIKQLALRGCCDLKLDQCSLFVLKENLAAQVLYEKLGFQQMEYPEPFDGLELCYYMAAAAKEMLEMEV</sequence>
<name>A0ABY8N9P4_9GAMM</name>
<gene>
    <name evidence="2" type="ORF">PVT68_10265</name>
</gene>
<proteinExistence type="predicted"/>
<keyword evidence="2" id="KW-0012">Acyltransferase</keyword>
<dbReference type="InterPro" id="IPR000182">
    <property type="entry name" value="GNAT_dom"/>
</dbReference>
<protein>
    <submittedName>
        <fullName evidence="2">GNAT family N-acetyltransferase</fullName>
        <ecNumber evidence="2">2.3.1.-</ecNumber>
    </submittedName>
</protein>